<keyword evidence="1" id="KW-1133">Transmembrane helix</keyword>
<feature type="transmembrane region" description="Helical" evidence="1">
    <location>
        <begin position="47"/>
        <end position="72"/>
    </location>
</feature>
<proteinExistence type="predicted"/>
<dbReference type="EMBL" id="MU157883">
    <property type="protein sequence ID" value="KAF9525501.1"/>
    <property type="molecule type" value="Genomic_DNA"/>
</dbReference>
<reference evidence="2" key="1">
    <citation type="submission" date="2020-11" db="EMBL/GenBank/DDBJ databases">
        <authorList>
            <consortium name="DOE Joint Genome Institute"/>
            <person name="Ahrendt S."/>
            <person name="Riley R."/>
            <person name="Andreopoulos W."/>
            <person name="Labutti K."/>
            <person name="Pangilinan J."/>
            <person name="Ruiz-Duenas F.J."/>
            <person name="Barrasa J.M."/>
            <person name="Sanchez-Garcia M."/>
            <person name="Camarero S."/>
            <person name="Miyauchi S."/>
            <person name="Serrano A."/>
            <person name="Linde D."/>
            <person name="Babiker R."/>
            <person name="Drula E."/>
            <person name="Ayuso-Fernandez I."/>
            <person name="Pacheco R."/>
            <person name="Padilla G."/>
            <person name="Ferreira P."/>
            <person name="Barriuso J."/>
            <person name="Kellner H."/>
            <person name="Castanera R."/>
            <person name="Alfaro M."/>
            <person name="Ramirez L."/>
            <person name="Pisabarro A.G."/>
            <person name="Kuo A."/>
            <person name="Tritt A."/>
            <person name="Lipzen A."/>
            <person name="He G."/>
            <person name="Yan M."/>
            <person name="Ng V."/>
            <person name="Cullen D."/>
            <person name="Martin F."/>
            <person name="Rosso M.-N."/>
            <person name="Henrissat B."/>
            <person name="Hibbett D."/>
            <person name="Martinez A.T."/>
            <person name="Grigoriev I.V."/>
        </authorList>
    </citation>
    <scope>NUCLEOTIDE SEQUENCE</scope>
    <source>
        <strain evidence="2">CBS 506.95</strain>
    </source>
</reference>
<dbReference type="AlphaFoldDB" id="A0A9P6EAE6"/>
<evidence type="ECO:0000313" key="2">
    <source>
        <dbReference type="EMBL" id="KAF9525501.1"/>
    </source>
</evidence>
<keyword evidence="3" id="KW-1185">Reference proteome</keyword>
<keyword evidence="1" id="KW-0812">Transmembrane</keyword>
<name>A0A9P6EAE6_9AGAR</name>
<protein>
    <submittedName>
        <fullName evidence="2">Uncharacterized protein</fullName>
    </submittedName>
</protein>
<comment type="caution">
    <text evidence="2">The sequence shown here is derived from an EMBL/GenBank/DDBJ whole genome shotgun (WGS) entry which is preliminary data.</text>
</comment>
<keyword evidence="1" id="KW-0472">Membrane</keyword>
<gene>
    <name evidence="2" type="ORF">CPB83DRAFT_859367</name>
</gene>
<feature type="transmembrane region" description="Helical" evidence="1">
    <location>
        <begin position="20"/>
        <end position="41"/>
    </location>
</feature>
<evidence type="ECO:0000256" key="1">
    <source>
        <dbReference type="SAM" id="Phobius"/>
    </source>
</evidence>
<accession>A0A9P6EAE6</accession>
<evidence type="ECO:0000313" key="3">
    <source>
        <dbReference type="Proteomes" id="UP000807306"/>
    </source>
</evidence>
<sequence>MQAILRLLFELYLITIDTTIHFHIALHHLIIAYIFVLLLWFNPHAPYDLILISSMFSCQVAFLAPTFSITCFDAIDMLSRFDDFVTFSLYFTGCSCSYVQ</sequence>
<dbReference type="Proteomes" id="UP000807306">
    <property type="component" value="Unassembled WGS sequence"/>
</dbReference>
<organism evidence="2 3">
    <name type="scientific">Crepidotus variabilis</name>
    <dbReference type="NCBI Taxonomy" id="179855"/>
    <lineage>
        <taxon>Eukaryota</taxon>
        <taxon>Fungi</taxon>
        <taxon>Dikarya</taxon>
        <taxon>Basidiomycota</taxon>
        <taxon>Agaricomycotina</taxon>
        <taxon>Agaricomycetes</taxon>
        <taxon>Agaricomycetidae</taxon>
        <taxon>Agaricales</taxon>
        <taxon>Agaricineae</taxon>
        <taxon>Crepidotaceae</taxon>
        <taxon>Crepidotus</taxon>
    </lineage>
</organism>